<organism evidence="1 2">
    <name type="scientific">Pleurotus eryngii</name>
    <name type="common">Boletus of the steppes</name>
    <dbReference type="NCBI Taxonomy" id="5323"/>
    <lineage>
        <taxon>Eukaryota</taxon>
        <taxon>Fungi</taxon>
        <taxon>Dikarya</taxon>
        <taxon>Basidiomycota</taxon>
        <taxon>Agaricomycotina</taxon>
        <taxon>Agaricomycetes</taxon>
        <taxon>Agaricomycetidae</taxon>
        <taxon>Agaricales</taxon>
        <taxon>Pleurotineae</taxon>
        <taxon>Pleurotaceae</taxon>
        <taxon>Pleurotus</taxon>
    </lineage>
</organism>
<dbReference type="AlphaFoldDB" id="A0A9P6D060"/>
<keyword evidence="2" id="KW-1185">Reference proteome</keyword>
<evidence type="ECO:0000313" key="2">
    <source>
        <dbReference type="Proteomes" id="UP000807025"/>
    </source>
</evidence>
<dbReference type="PANTHER" id="PTHR33112">
    <property type="entry name" value="DOMAIN PROTEIN, PUTATIVE-RELATED"/>
    <property type="match status" value="1"/>
</dbReference>
<gene>
    <name evidence="1" type="ORF">BDN71DRAFT_1547975</name>
</gene>
<dbReference type="Proteomes" id="UP000807025">
    <property type="component" value="Unassembled WGS sequence"/>
</dbReference>
<dbReference type="OrthoDB" id="5125733at2759"/>
<comment type="caution">
    <text evidence="1">The sequence shown here is derived from an EMBL/GenBank/DDBJ whole genome shotgun (WGS) entry which is preliminary data.</text>
</comment>
<proteinExistence type="predicted"/>
<protein>
    <recommendedName>
        <fullName evidence="3">Heterokaryon incompatibility domain-containing protein</fullName>
    </recommendedName>
</protein>
<evidence type="ECO:0008006" key="3">
    <source>
        <dbReference type="Google" id="ProtNLM"/>
    </source>
</evidence>
<accession>A0A9P6D060</accession>
<sequence length="393" mass="44448">MFADDPAATIIFARNEIHDVNSPRTQSLGKEAIENCIRNHPGCPRLAANNLLLPTRVIDCRDPAYPRLVGTNGRHELYIALSYVWGEPQPHSTTTDNPASYLNSIDAQSLPKTIRDGACIRHAIPLGRHIVHHTKFRRGQDSRAASAHFTIVAGSAPKVSKGFLQSRSPPSRGDPSFKISCPPRAKVLGTLTLGRDINYYRVSTDTDPVHSLGWCLQEMFLSRRTLVYASQTLQYHCQTEVINIGRSVYQSDRFSDTPKYWTYRISLSMTGRRHWLRGRCSWNPRERGMRLACLKAGRRSSESITRRSITVSTDKFHAISAIAERFHQFRKSRYLAGLWEDTLLLDLLWTTVTDVASNHPMEYRAHSLPGQRSIMKSKCTRCCISGMYSFAVV</sequence>
<evidence type="ECO:0000313" key="1">
    <source>
        <dbReference type="EMBL" id="KAF9487236.1"/>
    </source>
</evidence>
<dbReference type="EMBL" id="MU154800">
    <property type="protein sequence ID" value="KAF9487236.1"/>
    <property type="molecule type" value="Genomic_DNA"/>
</dbReference>
<name>A0A9P6D060_PLEER</name>
<reference evidence="1" key="1">
    <citation type="submission" date="2020-11" db="EMBL/GenBank/DDBJ databases">
        <authorList>
            <consortium name="DOE Joint Genome Institute"/>
            <person name="Ahrendt S."/>
            <person name="Riley R."/>
            <person name="Andreopoulos W."/>
            <person name="Labutti K."/>
            <person name="Pangilinan J."/>
            <person name="Ruiz-Duenas F.J."/>
            <person name="Barrasa J.M."/>
            <person name="Sanchez-Garcia M."/>
            <person name="Camarero S."/>
            <person name="Miyauchi S."/>
            <person name="Serrano A."/>
            <person name="Linde D."/>
            <person name="Babiker R."/>
            <person name="Drula E."/>
            <person name="Ayuso-Fernandez I."/>
            <person name="Pacheco R."/>
            <person name="Padilla G."/>
            <person name="Ferreira P."/>
            <person name="Barriuso J."/>
            <person name="Kellner H."/>
            <person name="Castanera R."/>
            <person name="Alfaro M."/>
            <person name="Ramirez L."/>
            <person name="Pisabarro A.G."/>
            <person name="Kuo A."/>
            <person name="Tritt A."/>
            <person name="Lipzen A."/>
            <person name="He G."/>
            <person name="Yan M."/>
            <person name="Ng V."/>
            <person name="Cullen D."/>
            <person name="Martin F."/>
            <person name="Rosso M.-N."/>
            <person name="Henrissat B."/>
            <person name="Hibbett D."/>
            <person name="Martinez A.T."/>
            <person name="Grigoriev I.V."/>
        </authorList>
    </citation>
    <scope>NUCLEOTIDE SEQUENCE</scope>
    <source>
        <strain evidence="1">ATCC 90797</strain>
    </source>
</reference>
<dbReference type="PANTHER" id="PTHR33112:SF9">
    <property type="entry name" value="HETEROKARYON INCOMPATIBILITY DOMAIN-CONTAINING PROTEIN"/>
    <property type="match status" value="1"/>
</dbReference>